<feature type="compositionally biased region" description="Acidic residues" evidence="5">
    <location>
        <begin position="1067"/>
        <end position="1076"/>
    </location>
</feature>
<evidence type="ECO:0000259" key="6">
    <source>
        <dbReference type="PROSITE" id="PS50013"/>
    </source>
</evidence>
<dbReference type="Pfam" id="PF05964">
    <property type="entry name" value="FYRN"/>
    <property type="match status" value="1"/>
</dbReference>
<feature type="compositionally biased region" description="Basic residues" evidence="5">
    <location>
        <begin position="178"/>
        <end position="187"/>
    </location>
</feature>
<dbReference type="Pfam" id="PF05965">
    <property type="entry name" value="FYRC"/>
    <property type="match status" value="1"/>
</dbReference>
<dbReference type="Proteomes" id="UP001470230">
    <property type="component" value="Unassembled WGS sequence"/>
</dbReference>
<name>A0ABR2IBH2_9EUKA</name>
<dbReference type="InterPro" id="IPR016197">
    <property type="entry name" value="Chromo-like_dom_sf"/>
</dbReference>
<feature type="compositionally biased region" description="Low complexity" evidence="5">
    <location>
        <begin position="279"/>
        <end position="295"/>
    </location>
</feature>
<protein>
    <submittedName>
        <fullName evidence="7">Choline dehydrogenase 6</fullName>
    </submittedName>
</protein>
<dbReference type="PROSITE" id="PS50013">
    <property type="entry name" value="CHROMO_2"/>
    <property type="match status" value="1"/>
</dbReference>
<sequence>MNNQSTTSSGSNPYATVLFTPTSVTNQVQQIIDSTLEELQEVNAKKSKKNHDYTLSNYISSFLKQTDYNKDTLDKAQTEEPKDQISSFSPISRFDDNSNSSQRSVKLINPINPGPNLIRPASAPPIHRELPSAPDPSHIIKTPPERYLLPPFLWAKIAKQASTSSDYEDVQQAPPPPVHRRRGRPRKNPLPDDLYSNNHHNNSTLVRYHSAQVNIHNSNSATFYNNNSNNTTVNSTKNTKKSKTVESSTFSETSPKETAESTTVKSEKSSNIILENTEDNSTSSTNTTPVRSTSSEISIKNDQPQKFKPKESVSSSETNNESESDIEPDELVTISEDRPPKPPETVFPESDIDDICASKSKNSEYLVKFRGKAYKDTEWISKDKLMKNPDLAPTVLSFEQFGINTQEPYFNPLFLIPEKILDFRDNLYLIKWSGLGYKYSTWEALDDLNITKTNLNNLIEKFESIQNQPKIENDIDITYQPINVYDQFSLDEMQADVVDRLYKKFCNKSDTNLYGTIGSILRLEIGALISALKDRLSFFGPYLLVVAPPILKLASCEMATYTNLAVLTIPDNDEEELYYIKKNAFLFENSETPKFNIVVVSSTNFQRFTNEFPQLNYVVAAVDNSEIVEQPLPNIHTVKAMMRITVKKRTGKEEVMDSQDDSTFLHSEFTIFSPMLKSQRALYQQTIRDNIDILTTPANKVDKSRLYEVVMKLCSLANSPACLNSQEIVFKMANPMMKKKRFEDSGKMRVLKELIHYAQSTNKRLMVMCRDSVVLDTLQLYVTAYEIPYVHVGTLGLKRRKLDDFSPEAKVNKNIIVLAQIGKQPINWLPLMLDIIVVFDGVYNPMYYFSHAARKPRKRDCIVIRLLAEDSHEAYLASCADHYEELPMSDIFKAAAETFMRPARELVVTNSRYLKNVRYDVLFNSSQTSFQYIFDEDKSAKVSASDSKKNIEFENNNTNSDQRKKASSLPKSISSSSSTTNFLDKVNVQSSSSPSKAPLFPPLSKSAKKVNETDSSTLVKRPEINSSKSVPDLIQKESSFHSSPQHPKSIITKLEPKSSKSDSTDISGDDIEDSDDQPSTVTNVNNNGIIANDNNNNLNSLQNKKSKVVQISPSPQIQDNSNLVKIEKQQDNKFIPNAGISASNSSTSIDKKFPSSAPSLIKSVESEPNLLHFQMANNNSKHKRILKRKIRLEPGQPIPPKPEHGTITIHHHHKRINASLSSASSIQIHPTSSKDMKLSKVASTPYPLKSSITMNSSEFIYKFAEIPKVVDIKDDHNSQKKWIIDDLELLLLLVSNHPFGQWGLICNIMKRRYTLMSIREAAFKLIKILLDRYESDNSTNSSEFPLLHLVINDHEQINKKNGKENNDYGFDADMLHEITSKNKIGRNSVRYRLLKISLMLIVSVIMAASSNPPSDIFVASPKPITLPAPWWSQNDDKQLIYYIWQNGYSLFACQANIWSNKTAVRPDLLVVRFEALMKEIESEIISKKSLIFPLVLREHQVTMFNPEQIEAAFNSPIGQVINDFGFIEIEGISKLSGQSFDQSINNSIRLTQSINIAAIADFFERIRYELLSPQYYFTEDYQFMEAVEFHGRNHSNQSLLIQSIFENQPSFDFNNIIKNVKRIFENKRFEAVSHINTSFNTVGDYVPVMPFTLSERLIINNLGVISHKSGFHNEKYIYPVGYEAVTTFASTFTPNETDKYLCQIIDNGMDNPIFKVTSMSNKTVFQDVSPEKVWQQICDKISYINSMNMFESIKTPGHELYGLSFPTTIRLIQSMKGCDQCMKYRIRAFKVPFENIKH</sequence>
<evidence type="ECO:0000313" key="8">
    <source>
        <dbReference type="Proteomes" id="UP001470230"/>
    </source>
</evidence>
<feature type="region of interest" description="Disordered" evidence="5">
    <location>
        <begin position="952"/>
        <end position="1095"/>
    </location>
</feature>
<evidence type="ECO:0000256" key="5">
    <source>
        <dbReference type="SAM" id="MobiDB-lite"/>
    </source>
</evidence>
<keyword evidence="2" id="KW-0547">Nucleotide-binding</keyword>
<accession>A0ABR2IBH2</accession>
<evidence type="ECO:0000256" key="1">
    <source>
        <dbReference type="ARBA" id="ARBA00004123"/>
    </source>
</evidence>
<gene>
    <name evidence="7" type="ORF">M9Y10_012058</name>
</gene>
<evidence type="ECO:0000313" key="7">
    <source>
        <dbReference type="EMBL" id="KAK8860394.1"/>
    </source>
</evidence>
<feature type="compositionally biased region" description="Basic and acidic residues" evidence="5">
    <location>
        <begin position="1054"/>
        <end position="1063"/>
    </location>
</feature>
<dbReference type="SMART" id="SM00541">
    <property type="entry name" value="FYRN"/>
    <property type="match status" value="1"/>
</dbReference>
<dbReference type="InterPro" id="IPR003888">
    <property type="entry name" value="FYrich_N"/>
</dbReference>
<keyword evidence="4" id="KW-0539">Nucleus</keyword>
<dbReference type="SMART" id="SM00542">
    <property type="entry name" value="FYRC"/>
    <property type="match status" value="1"/>
</dbReference>
<dbReference type="InterPro" id="IPR000953">
    <property type="entry name" value="Chromo/chromo_shadow_dom"/>
</dbReference>
<evidence type="ECO:0000256" key="4">
    <source>
        <dbReference type="ARBA" id="ARBA00023242"/>
    </source>
</evidence>
<proteinExistence type="predicted"/>
<evidence type="ECO:0000256" key="2">
    <source>
        <dbReference type="ARBA" id="ARBA00022741"/>
    </source>
</evidence>
<dbReference type="EMBL" id="JAPFFF010000018">
    <property type="protein sequence ID" value="KAK8860394.1"/>
    <property type="molecule type" value="Genomic_DNA"/>
</dbReference>
<feature type="compositionally biased region" description="Low complexity" evidence="5">
    <location>
        <begin position="967"/>
        <end position="978"/>
    </location>
</feature>
<dbReference type="SMART" id="SM00298">
    <property type="entry name" value="CHROMO"/>
    <property type="match status" value="2"/>
</dbReference>
<evidence type="ECO:0000256" key="3">
    <source>
        <dbReference type="ARBA" id="ARBA00022840"/>
    </source>
</evidence>
<dbReference type="InterPro" id="IPR023780">
    <property type="entry name" value="Chromo_domain"/>
</dbReference>
<keyword evidence="8" id="KW-1185">Reference proteome</keyword>
<dbReference type="SUPFAM" id="SSF52540">
    <property type="entry name" value="P-loop containing nucleoside triphosphate hydrolases"/>
    <property type="match status" value="1"/>
</dbReference>
<feature type="region of interest" description="Disordered" evidence="5">
    <location>
        <begin position="219"/>
        <end position="350"/>
    </location>
</feature>
<comment type="subcellular location">
    <subcellularLocation>
        <location evidence="1">Nucleus</location>
    </subcellularLocation>
</comment>
<dbReference type="PANTHER" id="PTHR45623:SF14">
    <property type="entry name" value="CHROMODOMAIN-HELICASE-DNA-BINDING PROTEIN 1"/>
    <property type="match status" value="1"/>
</dbReference>
<reference evidence="7 8" key="1">
    <citation type="submission" date="2024-04" db="EMBL/GenBank/DDBJ databases">
        <title>Tritrichomonas musculus Genome.</title>
        <authorList>
            <person name="Alves-Ferreira E."/>
            <person name="Grigg M."/>
            <person name="Lorenzi H."/>
            <person name="Galac M."/>
        </authorList>
    </citation>
    <scope>NUCLEOTIDE SEQUENCE [LARGE SCALE GENOMIC DNA]</scope>
    <source>
        <strain evidence="7 8">EAF2021</strain>
    </source>
</reference>
<feature type="compositionally biased region" description="Polar residues" evidence="5">
    <location>
        <begin position="1013"/>
        <end position="1029"/>
    </location>
</feature>
<feature type="compositionally biased region" description="Low complexity" evidence="5">
    <location>
        <begin position="219"/>
        <end position="237"/>
    </location>
</feature>
<dbReference type="PROSITE" id="PS51542">
    <property type="entry name" value="FYRN"/>
    <property type="match status" value="1"/>
</dbReference>
<feature type="compositionally biased region" description="Polar residues" evidence="5">
    <location>
        <begin position="260"/>
        <end position="274"/>
    </location>
</feature>
<dbReference type="InterPro" id="IPR003889">
    <property type="entry name" value="FYrich_C"/>
</dbReference>
<organism evidence="7 8">
    <name type="scientific">Tritrichomonas musculus</name>
    <dbReference type="NCBI Taxonomy" id="1915356"/>
    <lineage>
        <taxon>Eukaryota</taxon>
        <taxon>Metamonada</taxon>
        <taxon>Parabasalia</taxon>
        <taxon>Tritrichomonadida</taxon>
        <taxon>Tritrichomonadidae</taxon>
        <taxon>Tritrichomonas</taxon>
    </lineage>
</organism>
<dbReference type="Pfam" id="PF00385">
    <property type="entry name" value="Chromo"/>
    <property type="match status" value="1"/>
</dbReference>
<dbReference type="Gene3D" id="2.40.50.40">
    <property type="match status" value="1"/>
</dbReference>
<feature type="region of interest" description="Disordered" evidence="5">
    <location>
        <begin position="163"/>
        <end position="201"/>
    </location>
</feature>
<dbReference type="InterPro" id="IPR027417">
    <property type="entry name" value="P-loop_NTPase"/>
</dbReference>
<feature type="domain" description="Chromo" evidence="6">
    <location>
        <begin position="415"/>
        <end position="470"/>
    </location>
</feature>
<feature type="compositionally biased region" description="Acidic residues" evidence="5">
    <location>
        <begin position="320"/>
        <end position="330"/>
    </location>
</feature>
<dbReference type="Gene3D" id="3.30.160.360">
    <property type="match status" value="1"/>
</dbReference>
<feature type="compositionally biased region" description="Low complexity" evidence="5">
    <location>
        <begin position="1077"/>
        <end position="1095"/>
    </location>
</feature>
<comment type="caution">
    <text evidence="7">The sequence shown here is derived from an EMBL/GenBank/DDBJ whole genome shotgun (WGS) entry which is preliminary data.</text>
</comment>
<dbReference type="SUPFAM" id="SSF54160">
    <property type="entry name" value="Chromo domain-like"/>
    <property type="match status" value="1"/>
</dbReference>
<dbReference type="PROSITE" id="PS51543">
    <property type="entry name" value="FYRC"/>
    <property type="match status" value="1"/>
</dbReference>
<feature type="region of interest" description="Disordered" evidence="5">
    <location>
        <begin position="75"/>
        <end position="142"/>
    </location>
</feature>
<feature type="compositionally biased region" description="Polar residues" evidence="5">
    <location>
        <begin position="979"/>
        <end position="995"/>
    </location>
</feature>
<keyword evidence="3" id="KW-0067">ATP-binding</keyword>
<dbReference type="Gene3D" id="3.40.50.300">
    <property type="entry name" value="P-loop containing nucleotide triphosphate hydrolases"/>
    <property type="match status" value="1"/>
</dbReference>
<dbReference type="CDD" id="cd00024">
    <property type="entry name" value="CD_CSD"/>
    <property type="match status" value="1"/>
</dbReference>
<dbReference type="PANTHER" id="PTHR45623">
    <property type="entry name" value="CHROMODOMAIN-HELICASE-DNA-BINDING PROTEIN 3-RELATED-RELATED"/>
    <property type="match status" value="1"/>
</dbReference>